<gene>
    <name evidence="2" type="ORF">F0562_015420</name>
</gene>
<dbReference type="PANTHER" id="PTHR11236">
    <property type="entry name" value="AMINOBENZOATE/ANTHRANILATE SYNTHASE"/>
    <property type="match status" value="1"/>
</dbReference>
<dbReference type="InterPro" id="IPR005801">
    <property type="entry name" value="ADC_synthase"/>
</dbReference>
<sequence>MSHRLSLSSHRLSPIRVPAISSRSSSSLVCIRTIKCCSLRSPSLAVDETKFPSSFKEGKFNFLYACIFSNQLTPVLAYRCLVKEDDRESPSFLYESIEPGFQTLTVGRYSVVGAQPAIEIVAKGNAVTIVDHGNGSVTEQVVDDPMTIPRSI</sequence>
<dbReference type="GO" id="GO:0000162">
    <property type="term" value="P:L-tryptophan biosynthetic process"/>
    <property type="evidence" value="ECO:0007669"/>
    <property type="project" value="TreeGrafter"/>
</dbReference>
<dbReference type="Proteomes" id="UP000325577">
    <property type="component" value="Linkage Group LG7"/>
</dbReference>
<evidence type="ECO:0000259" key="1">
    <source>
        <dbReference type="Pfam" id="PF04715"/>
    </source>
</evidence>
<reference evidence="2 3" key="1">
    <citation type="submission" date="2019-09" db="EMBL/GenBank/DDBJ databases">
        <title>A chromosome-level genome assembly of the Chinese tupelo Nyssa sinensis.</title>
        <authorList>
            <person name="Yang X."/>
            <person name="Kang M."/>
            <person name="Yang Y."/>
            <person name="Xiong H."/>
            <person name="Wang M."/>
            <person name="Zhang Z."/>
            <person name="Wang Z."/>
            <person name="Wu H."/>
            <person name="Ma T."/>
            <person name="Liu J."/>
            <person name="Xi Z."/>
        </authorList>
    </citation>
    <scope>NUCLEOTIDE SEQUENCE [LARGE SCALE GENOMIC DNA]</scope>
    <source>
        <strain evidence="2">J267</strain>
        <tissue evidence="2">Leaf</tissue>
    </source>
</reference>
<protein>
    <recommendedName>
        <fullName evidence="1">Anthranilate synthase component I N-terminal domain-containing protein</fullName>
    </recommendedName>
</protein>
<feature type="domain" description="Anthranilate synthase component I N-terminal" evidence="1">
    <location>
        <begin position="71"/>
        <end position="136"/>
    </location>
</feature>
<dbReference type="InterPro" id="IPR019999">
    <property type="entry name" value="Anth_synth_I-like"/>
</dbReference>
<proteinExistence type="predicted"/>
<evidence type="ECO:0000313" key="3">
    <source>
        <dbReference type="Proteomes" id="UP000325577"/>
    </source>
</evidence>
<evidence type="ECO:0000313" key="2">
    <source>
        <dbReference type="EMBL" id="KAA8517946.1"/>
    </source>
</evidence>
<dbReference type="AlphaFoldDB" id="A0A5J4ZK50"/>
<dbReference type="InterPro" id="IPR006805">
    <property type="entry name" value="Anth_synth_I_N"/>
</dbReference>
<dbReference type="Gene3D" id="3.60.120.10">
    <property type="entry name" value="Anthranilate synthase"/>
    <property type="match status" value="1"/>
</dbReference>
<dbReference type="PANTHER" id="PTHR11236:SF9">
    <property type="entry name" value="ANTHRANILATE SYNTHASE COMPONENT 1"/>
    <property type="match status" value="1"/>
</dbReference>
<dbReference type="EMBL" id="CM018050">
    <property type="protein sequence ID" value="KAA8517946.1"/>
    <property type="molecule type" value="Genomic_DNA"/>
</dbReference>
<accession>A0A5J4ZK50</accession>
<keyword evidence="3" id="KW-1185">Reference proteome</keyword>
<dbReference type="OrthoDB" id="1680390at2759"/>
<organism evidence="2 3">
    <name type="scientific">Nyssa sinensis</name>
    <dbReference type="NCBI Taxonomy" id="561372"/>
    <lineage>
        <taxon>Eukaryota</taxon>
        <taxon>Viridiplantae</taxon>
        <taxon>Streptophyta</taxon>
        <taxon>Embryophyta</taxon>
        <taxon>Tracheophyta</taxon>
        <taxon>Spermatophyta</taxon>
        <taxon>Magnoliopsida</taxon>
        <taxon>eudicotyledons</taxon>
        <taxon>Gunneridae</taxon>
        <taxon>Pentapetalae</taxon>
        <taxon>asterids</taxon>
        <taxon>Cornales</taxon>
        <taxon>Nyssaceae</taxon>
        <taxon>Nyssa</taxon>
    </lineage>
</organism>
<name>A0A5J4ZK50_9ASTE</name>
<dbReference type="SUPFAM" id="SSF56322">
    <property type="entry name" value="ADC synthase"/>
    <property type="match status" value="1"/>
</dbReference>
<dbReference type="Pfam" id="PF04715">
    <property type="entry name" value="Anth_synt_I_N"/>
    <property type="match status" value="1"/>
</dbReference>